<reference evidence="1" key="2">
    <citation type="journal article" date="2015" name="Data Brief">
        <title>Shoot transcriptome of the giant reed, Arundo donax.</title>
        <authorList>
            <person name="Barrero R.A."/>
            <person name="Guerrero F.D."/>
            <person name="Moolhuijzen P."/>
            <person name="Goolsby J.A."/>
            <person name="Tidwell J."/>
            <person name="Bellgard S.E."/>
            <person name="Bellgard M.I."/>
        </authorList>
    </citation>
    <scope>NUCLEOTIDE SEQUENCE</scope>
    <source>
        <tissue evidence="1">Shoot tissue taken approximately 20 cm above the soil surface</tissue>
    </source>
</reference>
<dbReference type="EMBL" id="GBRH01182867">
    <property type="protein sequence ID" value="JAE15029.1"/>
    <property type="molecule type" value="Transcribed_RNA"/>
</dbReference>
<proteinExistence type="predicted"/>
<reference evidence="1" key="1">
    <citation type="submission" date="2014-09" db="EMBL/GenBank/DDBJ databases">
        <authorList>
            <person name="Magalhaes I.L.F."/>
            <person name="Oliveira U."/>
            <person name="Santos F.R."/>
            <person name="Vidigal T.H.D.A."/>
            <person name="Brescovit A.D."/>
            <person name="Santos A.J."/>
        </authorList>
    </citation>
    <scope>NUCLEOTIDE SEQUENCE</scope>
    <source>
        <tissue evidence="1">Shoot tissue taken approximately 20 cm above the soil surface</tissue>
    </source>
</reference>
<accession>A0A0A9FUU6</accession>
<sequence>MALLDGFLQKLERVIP</sequence>
<name>A0A0A9FUU6_ARUDO</name>
<organism evidence="1">
    <name type="scientific">Arundo donax</name>
    <name type="common">Giant reed</name>
    <name type="synonym">Donax arundinaceus</name>
    <dbReference type="NCBI Taxonomy" id="35708"/>
    <lineage>
        <taxon>Eukaryota</taxon>
        <taxon>Viridiplantae</taxon>
        <taxon>Streptophyta</taxon>
        <taxon>Embryophyta</taxon>
        <taxon>Tracheophyta</taxon>
        <taxon>Spermatophyta</taxon>
        <taxon>Magnoliopsida</taxon>
        <taxon>Liliopsida</taxon>
        <taxon>Poales</taxon>
        <taxon>Poaceae</taxon>
        <taxon>PACMAD clade</taxon>
        <taxon>Arundinoideae</taxon>
        <taxon>Arundineae</taxon>
        <taxon>Arundo</taxon>
    </lineage>
</organism>
<protein>
    <submittedName>
        <fullName evidence="1">Uncharacterized protein</fullName>
    </submittedName>
</protein>
<dbReference type="AlphaFoldDB" id="A0A0A9FUU6"/>
<evidence type="ECO:0000313" key="1">
    <source>
        <dbReference type="EMBL" id="JAE15029.1"/>
    </source>
</evidence>